<proteinExistence type="inferred from homology"/>
<evidence type="ECO:0000256" key="3">
    <source>
        <dbReference type="ARBA" id="ARBA00022679"/>
    </source>
</evidence>
<gene>
    <name evidence="6" type="ORF">C8N24_3665</name>
</gene>
<comment type="similarity">
    <text evidence="1">Belongs to the class IV-like SAM-binding methyltransferase superfamily. RNA methyltransferase TrmH family.</text>
</comment>
<dbReference type="AlphaFoldDB" id="A0A660LFD1"/>
<feature type="compositionally biased region" description="Low complexity" evidence="4">
    <location>
        <begin position="174"/>
        <end position="187"/>
    </location>
</feature>
<dbReference type="GO" id="GO:0003723">
    <property type="term" value="F:RNA binding"/>
    <property type="evidence" value="ECO:0007669"/>
    <property type="project" value="InterPro"/>
</dbReference>
<evidence type="ECO:0000256" key="2">
    <source>
        <dbReference type="ARBA" id="ARBA00022603"/>
    </source>
</evidence>
<comment type="caution">
    <text evidence="6">The sequence shown here is derived from an EMBL/GenBank/DDBJ whole genome shotgun (WGS) entry which is preliminary data.</text>
</comment>
<evidence type="ECO:0000256" key="4">
    <source>
        <dbReference type="SAM" id="MobiDB-lite"/>
    </source>
</evidence>
<organism evidence="6 7">
    <name type="scientific">Solirubrobacter pauli</name>
    <dbReference type="NCBI Taxonomy" id="166793"/>
    <lineage>
        <taxon>Bacteria</taxon>
        <taxon>Bacillati</taxon>
        <taxon>Actinomycetota</taxon>
        <taxon>Thermoleophilia</taxon>
        <taxon>Solirubrobacterales</taxon>
        <taxon>Solirubrobacteraceae</taxon>
        <taxon>Solirubrobacter</taxon>
    </lineage>
</organism>
<name>A0A660LFD1_9ACTN</name>
<dbReference type="PANTHER" id="PTHR46429">
    <property type="entry name" value="23S RRNA (GUANOSINE-2'-O-)-METHYLTRANSFERASE RLMB"/>
    <property type="match status" value="1"/>
</dbReference>
<dbReference type="Pfam" id="PF08032">
    <property type="entry name" value="SpoU_sub_bind"/>
    <property type="match status" value="1"/>
</dbReference>
<dbReference type="Pfam" id="PF00588">
    <property type="entry name" value="SpoU_methylase"/>
    <property type="match status" value="1"/>
</dbReference>
<evidence type="ECO:0000313" key="7">
    <source>
        <dbReference type="Proteomes" id="UP000278962"/>
    </source>
</evidence>
<evidence type="ECO:0000256" key="1">
    <source>
        <dbReference type="ARBA" id="ARBA00007228"/>
    </source>
</evidence>
<dbReference type="GO" id="GO:0032259">
    <property type="term" value="P:methylation"/>
    <property type="evidence" value="ECO:0007669"/>
    <property type="project" value="UniProtKB-KW"/>
</dbReference>
<evidence type="ECO:0000313" key="6">
    <source>
        <dbReference type="EMBL" id="RKQ93792.1"/>
    </source>
</evidence>
<accession>A0A660LFD1</accession>
<dbReference type="GO" id="GO:0006396">
    <property type="term" value="P:RNA processing"/>
    <property type="evidence" value="ECO:0007669"/>
    <property type="project" value="InterPro"/>
</dbReference>
<keyword evidence="2 6" id="KW-0489">Methyltransferase</keyword>
<feature type="compositionally biased region" description="Gly residues" evidence="4">
    <location>
        <begin position="7"/>
        <end position="173"/>
    </location>
</feature>
<sequence>MSPAPRRGGGGAGGGRSGGPGRGGSGRGGAGGGRSGGSSGGAGRGGSGGGYGGGSGRGGSGGGAGRGGSGGGYGGGASRGGSGGGAGRGGSGGGYGGGSGRGGAGGGYGGRSGGGSGRGGSAGGGSGGRGGSGGGSSRGGYGGGPGRAGSGRGGPGGGRSDGGRGAFGPGGTFRGAPGRPDAPGGDFEYQPPPPEGAVTSRKMVVYGVHPVAEALRGRRAVHRVWATEPGPYGNAKVSIVSAEEITERAETDAHQGVAALVDPYIYVDEAELLAVENPFIIALDEITDPQNLGAIARTAEGVGVTGLVIPERRAAEVTPAVCKASAGAVEHLPIARVRNLADFLADAKEKKCWVYGAAAGSSTRYDQPDYTGGVVAVMGAEGKGLRPRVASMCDDLVSLPLLGKVESLNVSATAAVLLYEMLQQRLDAST</sequence>
<protein>
    <submittedName>
        <fullName evidence="6">Putative rRNA methylase</fullName>
    </submittedName>
</protein>
<keyword evidence="3" id="KW-0808">Transferase</keyword>
<feature type="domain" description="RNA 2-O ribose methyltransferase substrate binding" evidence="5">
    <location>
        <begin position="204"/>
        <end position="267"/>
    </location>
</feature>
<keyword evidence="7" id="KW-1185">Reference proteome</keyword>
<dbReference type="InterPro" id="IPR029028">
    <property type="entry name" value="Alpha/beta_knot_MTases"/>
</dbReference>
<dbReference type="CDD" id="cd18103">
    <property type="entry name" value="SpoU-like_RlmB"/>
    <property type="match status" value="1"/>
</dbReference>
<dbReference type="InterPro" id="IPR013123">
    <property type="entry name" value="SpoU_subst-bd"/>
</dbReference>
<dbReference type="SUPFAM" id="SSF75217">
    <property type="entry name" value="alpha/beta knot"/>
    <property type="match status" value="1"/>
</dbReference>
<dbReference type="InterPro" id="IPR001537">
    <property type="entry name" value="SpoU_MeTrfase"/>
</dbReference>
<dbReference type="Gene3D" id="3.40.1280.10">
    <property type="match status" value="1"/>
</dbReference>
<dbReference type="EMBL" id="RBIL01000001">
    <property type="protein sequence ID" value="RKQ93792.1"/>
    <property type="molecule type" value="Genomic_DNA"/>
</dbReference>
<dbReference type="NCBIfam" id="TIGR00186">
    <property type="entry name" value="rRNA_methyl_3"/>
    <property type="match status" value="1"/>
</dbReference>
<dbReference type="InterPro" id="IPR004441">
    <property type="entry name" value="rRNA_MeTrfase_TrmH"/>
</dbReference>
<reference evidence="6 7" key="1">
    <citation type="submission" date="2018-10" db="EMBL/GenBank/DDBJ databases">
        <title>Genomic Encyclopedia of Archaeal and Bacterial Type Strains, Phase II (KMG-II): from individual species to whole genera.</title>
        <authorList>
            <person name="Goeker M."/>
        </authorList>
    </citation>
    <scope>NUCLEOTIDE SEQUENCE [LARGE SCALE GENOMIC DNA]</scope>
    <source>
        <strain evidence="6 7">DSM 14954</strain>
    </source>
</reference>
<dbReference type="GO" id="GO:0005829">
    <property type="term" value="C:cytosol"/>
    <property type="evidence" value="ECO:0007669"/>
    <property type="project" value="TreeGrafter"/>
</dbReference>
<dbReference type="SMART" id="SM00967">
    <property type="entry name" value="SpoU_sub_bind"/>
    <property type="match status" value="1"/>
</dbReference>
<dbReference type="Proteomes" id="UP000278962">
    <property type="component" value="Unassembled WGS sequence"/>
</dbReference>
<dbReference type="InterPro" id="IPR029026">
    <property type="entry name" value="tRNA_m1G_MTases_N"/>
</dbReference>
<dbReference type="PANTHER" id="PTHR46429:SF1">
    <property type="entry name" value="23S RRNA (GUANOSINE-2'-O-)-METHYLTRANSFERASE RLMB"/>
    <property type="match status" value="1"/>
</dbReference>
<dbReference type="GO" id="GO:0008173">
    <property type="term" value="F:RNA methyltransferase activity"/>
    <property type="evidence" value="ECO:0007669"/>
    <property type="project" value="InterPro"/>
</dbReference>
<dbReference type="PRINTS" id="PR01228">
    <property type="entry name" value="EGGSHELL"/>
</dbReference>
<dbReference type="Gene3D" id="3.30.1330.30">
    <property type="match status" value="1"/>
</dbReference>
<evidence type="ECO:0000259" key="5">
    <source>
        <dbReference type="SMART" id="SM00967"/>
    </source>
</evidence>
<feature type="region of interest" description="Disordered" evidence="4">
    <location>
        <begin position="1"/>
        <end position="198"/>
    </location>
</feature>
<dbReference type="InterPro" id="IPR029064">
    <property type="entry name" value="Ribosomal_eL30-like_sf"/>
</dbReference>
<dbReference type="SUPFAM" id="SSF55315">
    <property type="entry name" value="L30e-like"/>
    <property type="match status" value="1"/>
</dbReference>
<dbReference type="RefSeq" id="WP_281272628.1">
    <property type="nucleotide sequence ID" value="NZ_RBIL01000001.1"/>
</dbReference>